<dbReference type="GO" id="GO:0080120">
    <property type="term" value="P:CAAX-box protein maturation"/>
    <property type="evidence" value="ECO:0007669"/>
    <property type="project" value="UniProtKB-ARBA"/>
</dbReference>
<keyword evidence="1" id="KW-1133">Transmembrane helix</keyword>
<dbReference type="AlphaFoldDB" id="A0A6H1TWG2"/>
<feature type="transmembrane region" description="Helical" evidence="1">
    <location>
        <begin position="151"/>
        <end position="172"/>
    </location>
</feature>
<evidence type="ECO:0000313" key="3">
    <source>
        <dbReference type="EMBL" id="QIZ70280.1"/>
    </source>
</evidence>
<name>A0A6H1TWG2_9CYAN</name>
<feature type="domain" description="CAAX prenyl protease 2/Lysostaphin resistance protein A-like" evidence="2">
    <location>
        <begin position="60"/>
        <end position="162"/>
    </location>
</feature>
<protein>
    <submittedName>
        <fullName evidence="3">CPBP family intramembrane metalloprotease</fullName>
    </submittedName>
</protein>
<feature type="transmembrane region" description="Helical" evidence="1">
    <location>
        <begin position="94"/>
        <end position="112"/>
    </location>
</feature>
<feature type="transmembrane region" description="Helical" evidence="1">
    <location>
        <begin position="59"/>
        <end position="82"/>
    </location>
</feature>
<dbReference type="GO" id="GO:0004175">
    <property type="term" value="F:endopeptidase activity"/>
    <property type="evidence" value="ECO:0007669"/>
    <property type="project" value="UniProtKB-ARBA"/>
</dbReference>
<gene>
    <name evidence="3" type="ORF">HCG48_06570</name>
</gene>
<dbReference type="Pfam" id="PF02517">
    <property type="entry name" value="Rce1-like"/>
    <property type="match status" value="1"/>
</dbReference>
<organism evidence="3 4">
    <name type="scientific">Oxynema aestuarii AP17</name>
    <dbReference type="NCBI Taxonomy" id="2064643"/>
    <lineage>
        <taxon>Bacteria</taxon>
        <taxon>Bacillati</taxon>
        <taxon>Cyanobacteriota</taxon>
        <taxon>Cyanophyceae</taxon>
        <taxon>Oscillatoriophycideae</taxon>
        <taxon>Oscillatoriales</taxon>
        <taxon>Oscillatoriaceae</taxon>
        <taxon>Oxynema</taxon>
        <taxon>Oxynema aestuarii</taxon>
    </lineage>
</organism>
<evidence type="ECO:0000313" key="4">
    <source>
        <dbReference type="Proteomes" id="UP000500857"/>
    </source>
</evidence>
<dbReference type="Proteomes" id="UP000500857">
    <property type="component" value="Chromosome"/>
</dbReference>
<proteinExistence type="predicted"/>
<dbReference type="GO" id="GO:0006508">
    <property type="term" value="P:proteolysis"/>
    <property type="evidence" value="ECO:0007669"/>
    <property type="project" value="UniProtKB-KW"/>
</dbReference>
<dbReference type="RefSeq" id="WP_168568435.1">
    <property type="nucleotide sequence ID" value="NZ_CP051167.1"/>
</dbReference>
<keyword evidence="3" id="KW-0645">Protease</keyword>
<feature type="transmembrane region" description="Helical" evidence="1">
    <location>
        <begin position="124"/>
        <end position="145"/>
    </location>
</feature>
<sequence length="180" mass="20116">MLLFNVLKDRLVYGLTTLPNLQDWLFCFALLGLYAVIALPIGFYFDFIQVDIRRSRKAIALVMASCLLTPGISEEVCFRLLLLPHPSENASFTTVSISAIASLIAFVIYHPLNGWTLARDRCHTFTDPVFLSLASLLGLCCTIAYLKTGSIWSSVFLHWAIVVVWLLLLGGIRELGESEF</sequence>
<reference evidence="3 4" key="1">
    <citation type="submission" date="2020-04" db="EMBL/GenBank/DDBJ databases">
        <authorList>
            <person name="Basu S."/>
            <person name="Maruthanayagam V."/>
            <person name="Chakraborty S."/>
            <person name="Pramanik A."/>
            <person name="Mukherjee J."/>
            <person name="Brink B."/>
        </authorList>
    </citation>
    <scope>NUCLEOTIDE SEQUENCE [LARGE SCALE GENOMIC DNA]</scope>
    <source>
        <strain evidence="3 4">AP17</strain>
    </source>
</reference>
<keyword evidence="1" id="KW-0812">Transmembrane</keyword>
<keyword evidence="4" id="KW-1185">Reference proteome</keyword>
<dbReference type="InterPro" id="IPR003675">
    <property type="entry name" value="Rce1/LyrA-like_dom"/>
</dbReference>
<evidence type="ECO:0000256" key="1">
    <source>
        <dbReference type="SAM" id="Phobius"/>
    </source>
</evidence>
<dbReference type="GO" id="GO:0008237">
    <property type="term" value="F:metallopeptidase activity"/>
    <property type="evidence" value="ECO:0007669"/>
    <property type="project" value="UniProtKB-KW"/>
</dbReference>
<dbReference type="EMBL" id="CP051167">
    <property type="protein sequence ID" value="QIZ70280.1"/>
    <property type="molecule type" value="Genomic_DNA"/>
</dbReference>
<keyword evidence="3" id="KW-0482">Metalloprotease</keyword>
<accession>A0A6H1TWG2</accession>
<keyword evidence="1" id="KW-0472">Membrane</keyword>
<feature type="transmembrane region" description="Helical" evidence="1">
    <location>
        <begin position="23"/>
        <end position="47"/>
    </location>
</feature>
<dbReference type="KEGG" id="oxy:HCG48_06570"/>
<keyword evidence="3" id="KW-0378">Hydrolase</keyword>
<evidence type="ECO:0000259" key="2">
    <source>
        <dbReference type="Pfam" id="PF02517"/>
    </source>
</evidence>